<protein>
    <submittedName>
        <fullName evidence="1">Uncharacterized protein</fullName>
    </submittedName>
</protein>
<dbReference type="EMBL" id="KQ418739">
    <property type="protein sequence ID" value="KOF86078.1"/>
    <property type="molecule type" value="Genomic_DNA"/>
</dbReference>
<dbReference type="AlphaFoldDB" id="A0A0L8H9V9"/>
<accession>A0A0L8H9V9</accession>
<sequence>MLNNVKSLCKTEPTIYLSITLYLSKYKHKHTHTHTHTLTHLYTIKYNLTETQLCFFIVER</sequence>
<evidence type="ECO:0000313" key="1">
    <source>
        <dbReference type="EMBL" id="KOF86078.1"/>
    </source>
</evidence>
<name>A0A0L8H9V9_OCTBM</name>
<gene>
    <name evidence="1" type="ORF">OCBIM_22019258mg</name>
</gene>
<proteinExistence type="predicted"/>
<organism evidence="1">
    <name type="scientific">Octopus bimaculoides</name>
    <name type="common">California two-spotted octopus</name>
    <dbReference type="NCBI Taxonomy" id="37653"/>
    <lineage>
        <taxon>Eukaryota</taxon>
        <taxon>Metazoa</taxon>
        <taxon>Spiralia</taxon>
        <taxon>Lophotrochozoa</taxon>
        <taxon>Mollusca</taxon>
        <taxon>Cephalopoda</taxon>
        <taxon>Coleoidea</taxon>
        <taxon>Octopodiformes</taxon>
        <taxon>Octopoda</taxon>
        <taxon>Incirrata</taxon>
        <taxon>Octopodidae</taxon>
        <taxon>Octopus</taxon>
    </lineage>
</organism>
<reference evidence="1" key="1">
    <citation type="submission" date="2015-07" db="EMBL/GenBank/DDBJ databases">
        <title>MeaNS - Measles Nucleotide Surveillance Program.</title>
        <authorList>
            <person name="Tran T."/>
            <person name="Druce J."/>
        </authorList>
    </citation>
    <scope>NUCLEOTIDE SEQUENCE</scope>
    <source>
        <strain evidence="1">UCB-OBI-ISO-001</strain>
        <tissue evidence="1">Gonad</tissue>
    </source>
</reference>